<protein>
    <submittedName>
        <fullName evidence="1">Uncharacterized protein</fullName>
    </submittedName>
</protein>
<reference evidence="2" key="1">
    <citation type="submission" date="2016-10" db="EMBL/GenBank/DDBJ databases">
        <authorList>
            <person name="Varghese N."/>
            <person name="Submissions S."/>
        </authorList>
    </citation>
    <scope>NUCLEOTIDE SEQUENCE [LARGE SCALE GENOMIC DNA]</scope>
    <source>
        <strain evidence="2">CGMCC 4.3506</strain>
    </source>
</reference>
<dbReference type="AlphaFoldDB" id="A0A1G7L305"/>
<name>A0A1G7L305_9PSEU</name>
<sequence length="132" mass="14549">MTVENSPAGRWRPAIDALTVGLAAHLGDRATVVNATEMEEAFSCLVRGPEPSGPLQVGWEAVLGMEHYDGKPHVSATLFLYSRGRRLRLDDQRGSYLEIVYDGPLDGSGTWRDLGWLQDDFGEFDAHDRFGG</sequence>
<accession>A0A1G7L305</accession>
<dbReference type="STRING" id="200378.SAMN05216553_101635"/>
<keyword evidence="2" id="KW-1185">Reference proteome</keyword>
<evidence type="ECO:0000313" key="2">
    <source>
        <dbReference type="Proteomes" id="UP000199623"/>
    </source>
</evidence>
<gene>
    <name evidence="1" type="ORF">SAMN05216553_101635</name>
</gene>
<dbReference type="RefSeq" id="WP_090045336.1">
    <property type="nucleotide sequence ID" value="NZ_FNCC01000001.1"/>
</dbReference>
<organism evidence="1 2">
    <name type="scientific">Lentzea fradiae</name>
    <dbReference type="NCBI Taxonomy" id="200378"/>
    <lineage>
        <taxon>Bacteria</taxon>
        <taxon>Bacillati</taxon>
        <taxon>Actinomycetota</taxon>
        <taxon>Actinomycetes</taxon>
        <taxon>Pseudonocardiales</taxon>
        <taxon>Pseudonocardiaceae</taxon>
        <taxon>Lentzea</taxon>
    </lineage>
</organism>
<dbReference type="EMBL" id="FNCC01000001">
    <property type="protein sequence ID" value="SDF43714.1"/>
    <property type="molecule type" value="Genomic_DNA"/>
</dbReference>
<evidence type="ECO:0000313" key="1">
    <source>
        <dbReference type="EMBL" id="SDF43714.1"/>
    </source>
</evidence>
<dbReference type="OrthoDB" id="4549282at2"/>
<proteinExistence type="predicted"/>
<dbReference type="Proteomes" id="UP000199623">
    <property type="component" value="Unassembled WGS sequence"/>
</dbReference>